<dbReference type="AlphaFoldDB" id="A0A1H9TGV4"/>
<protein>
    <submittedName>
        <fullName evidence="1">Uncharacterized protein</fullName>
    </submittedName>
</protein>
<evidence type="ECO:0000313" key="1">
    <source>
        <dbReference type="EMBL" id="SER96316.1"/>
    </source>
</evidence>
<gene>
    <name evidence="1" type="ORF">SAMN05421870_106128</name>
</gene>
<sequence>MVEDRTRMRLSDRGECRSGRLLPVPAVADQGYSFAEPVSIPWMKRRCSSR</sequence>
<dbReference type="Proteomes" id="UP000182841">
    <property type="component" value="Unassembled WGS sequence"/>
</dbReference>
<evidence type="ECO:0000313" key="2">
    <source>
        <dbReference type="Proteomes" id="UP000182841"/>
    </source>
</evidence>
<accession>A0A1H9TGV4</accession>
<name>A0A1H9TGV4_9ACTN</name>
<reference evidence="2" key="1">
    <citation type="submission" date="2016-10" db="EMBL/GenBank/DDBJ databases">
        <authorList>
            <person name="Varghese N."/>
            <person name="Submissions S."/>
        </authorList>
    </citation>
    <scope>NUCLEOTIDE SEQUENCE [LARGE SCALE GENOMIC DNA]</scope>
    <source>
        <strain evidence="2">CGMCC 4.6825</strain>
    </source>
</reference>
<keyword evidence="2" id="KW-1185">Reference proteome</keyword>
<dbReference type="EMBL" id="FOGO01000006">
    <property type="protein sequence ID" value="SER96316.1"/>
    <property type="molecule type" value="Genomic_DNA"/>
</dbReference>
<proteinExistence type="predicted"/>
<organism evidence="1 2">
    <name type="scientific">Streptomyces qinglanensis</name>
    <dbReference type="NCBI Taxonomy" id="943816"/>
    <lineage>
        <taxon>Bacteria</taxon>
        <taxon>Bacillati</taxon>
        <taxon>Actinomycetota</taxon>
        <taxon>Actinomycetes</taxon>
        <taxon>Kitasatosporales</taxon>
        <taxon>Streptomycetaceae</taxon>
        <taxon>Streptomyces</taxon>
    </lineage>
</organism>